<organism evidence="2 3">
    <name type="scientific">Litoribrevibacter euphylliae</name>
    <dbReference type="NCBI Taxonomy" id="1834034"/>
    <lineage>
        <taxon>Bacteria</taxon>
        <taxon>Pseudomonadati</taxon>
        <taxon>Pseudomonadota</taxon>
        <taxon>Gammaproteobacteria</taxon>
        <taxon>Oceanospirillales</taxon>
        <taxon>Oceanospirillaceae</taxon>
        <taxon>Litoribrevibacter</taxon>
    </lineage>
</organism>
<keyword evidence="1" id="KW-1133">Transmembrane helix</keyword>
<evidence type="ECO:0000256" key="1">
    <source>
        <dbReference type="SAM" id="Phobius"/>
    </source>
</evidence>
<dbReference type="EMBL" id="JBHRSZ010000002">
    <property type="protein sequence ID" value="MFC3150832.1"/>
    <property type="molecule type" value="Genomic_DNA"/>
</dbReference>
<feature type="transmembrane region" description="Helical" evidence="1">
    <location>
        <begin position="428"/>
        <end position="446"/>
    </location>
</feature>
<dbReference type="Proteomes" id="UP001595476">
    <property type="component" value="Unassembled WGS sequence"/>
</dbReference>
<dbReference type="RefSeq" id="WP_386718359.1">
    <property type="nucleotide sequence ID" value="NZ_JBHRSZ010000002.1"/>
</dbReference>
<keyword evidence="3" id="KW-1185">Reference proteome</keyword>
<dbReference type="PANTHER" id="PTHR30092:SF0">
    <property type="entry name" value="INNER MEMBRANE PROTEIN CRED"/>
    <property type="match status" value="1"/>
</dbReference>
<protein>
    <submittedName>
        <fullName evidence="2">Cell envelope integrity protein CreD</fullName>
    </submittedName>
</protein>
<feature type="transmembrane region" description="Helical" evidence="1">
    <location>
        <begin position="403"/>
        <end position="422"/>
    </location>
</feature>
<feature type="transmembrane region" description="Helical" evidence="1">
    <location>
        <begin position="373"/>
        <end position="396"/>
    </location>
</feature>
<sequence length="472" mass="52893">MQKALAIKLCVIGLIALILLIPLGMISEKIYERNDYLQSAKYSVSQSWTGAQELMGPILVIPYTTTDYVDVWNKDETKKHKKEVVRHRKLFINPESLSIKSQIENDLRYKGIYKVPVYTGTFDVSGAFDQTRIQKELVRIFGSAEKVELSKPYLFSTVFDPRGINSIPQLRWLNQTIKFLPGSKFSSNGNGIHAFVPGIAKDIHESKETDDQANPLTSLDFSYQLVLRGMESISFVPTGVETQVSVTSDWPHPEFTGMFLPVERSISEAGYQATWKTTSFANNINEKVANCANGECADLISSGFGVKHIETIDVYQQSDRALKYGILFIGLTFISFFIFEIVKKLPIHAIQYTLVGFANAIFYLLLVSLSEHLAFGVSYAVASVACIALLMFYLSFVLKGFKLAALYSGLLSVLYLCLYLIISSEDLAFLMGSTLTFVILVIVMVVTRNIDWYDLGDRAAAEKFTKSTEDEK</sequence>
<keyword evidence="1" id="KW-0472">Membrane</keyword>
<dbReference type="Pfam" id="PF06123">
    <property type="entry name" value="CreD"/>
    <property type="match status" value="1"/>
</dbReference>
<keyword evidence="1" id="KW-0812">Transmembrane</keyword>
<feature type="transmembrane region" description="Helical" evidence="1">
    <location>
        <begin position="321"/>
        <end position="342"/>
    </location>
</feature>
<name>A0ABV7HGL5_9GAMM</name>
<reference evidence="3" key="1">
    <citation type="journal article" date="2019" name="Int. J. Syst. Evol. Microbiol.">
        <title>The Global Catalogue of Microorganisms (GCM) 10K type strain sequencing project: providing services to taxonomists for standard genome sequencing and annotation.</title>
        <authorList>
            <consortium name="The Broad Institute Genomics Platform"/>
            <consortium name="The Broad Institute Genome Sequencing Center for Infectious Disease"/>
            <person name="Wu L."/>
            <person name="Ma J."/>
        </authorList>
    </citation>
    <scope>NUCLEOTIDE SEQUENCE [LARGE SCALE GENOMIC DNA]</scope>
    <source>
        <strain evidence="3">KCTC 52438</strain>
    </source>
</reference>
<feature type="transmembrane region" description="Helical" evidence="1">
    <location>
        <begin position="349"/>
        <end position="367"/>
    </location>
</feature>
<evidence type="ECO:0000313" key="2">
    <source>
        <dbReference type="EMBL" id="MFC3150832.1"/>
    </source>
</evidence>
<evidence type="ECO:0000313" key="3">
    <source>
        <dbReference type="Proteomes" id="UP001595476"/>
    </source>
</evidence>
<dbReference type="PIRSF" id="PIRSF004548">
    <property type="entry name" value="CreD"/>
    <property type="match status" value="1"/>
</dbReference>
<dbReference type="PANTHER" id="PTHR30092">
    <property type="entry name" value="INNER MEMBRANE PROTEIN CRED"/>
    <property type="match status" value="1"/>
</dbReference>
<dbReference type="InterPro" id="IPR010364">
    <property type="entry name" value="Uncharacterised_IM_CreD"/>
</dbReference>
<dbReference type="NCBIfam" id="NF008712">
    <property type="entry name" value="PRK11715.1-1"/>
    <property type="match status" value="1"/>
</dbReference>
<proteinExistence type="predicted"/>
<gene>
    <name evidence="2" type="primary">creD</name>
    <name evidence="2" type="ORF">ACFOEK_07320</name>
</gene>
<accession>A0ABV7HGL5</accession>
<comment type="caution">
    <text evidence="2">The sequence shown here is derived from an EMBL/GenBank/DDBJ whole genome shotgun (WGS) entry which is preliminary data.</text>
</comment>